<dbReference type="InterPro" id="IPR036770">
    <property type="entry name" value="Ankyrin_rpt-contain_sf"/>
</dbReference>
<protein>
    <recommendedName>
        <fullName evidence="5">Novel STAND NTPase 3 domain-containing protein</fullName>
    </recommendedName>
</protein>
<sequence length="857" mass="98860">MTEATESRPLKRKIPPDLQREVEEIQNKVPMIIDPSDDLDDNKKRWLVVGICLHAIISPVLRNYVVPVVTKLCYTLVRLYNIEQQTYGNYLKTYAPTNTELNYEAINSNKANHKRKRALYDYRVRSAVDLSRLFLQTHMAHFTAFDDSCDSSALLGIIINIDRFPAVVQSDAQMIRSDIRNSWAHCDFTEWTTTKYVNSFQLMRKLINNLRLSNRDENRIMGEINRWELNGQNFLSLTKLGLEIVGEIRQQTNILSKYVQTLCTETDSQFNIVKTELTGLECGLQEMTERIENLESRTRVHEVKLRNLEMQKQVEDPIPKNILEQIKGQLEDWEKKDKKFVSTRASDYVMEYVLANNCVTLTAPAGVGKSFICRHTALILQKKGYNIIPVYAPTDIRDYYQPGKQTVFIVDDICGNYTINQQQIDNWTQLLPVIVRVIADKCCKIIVSCRLQVYKDDRFQILTPFKSCECNLVSDELCLTSDEKTNIAKSYIITNVKDINDLSKDCDFFPLLCSLYLETKNADMKEFFKNPFVVYRNELDRLNAHGDEGNYKLCSLALCVLFNNDLKEKWFQGKMTDVQRHIIEDICEAFGINRNTSKIKLKKTLETLDGTFICKQNGIYRTVHDKLFDFLAHYFGQILMEYLLDHVDSDLLHERFIMQKSSDDMISNIEFMIKIPDDYLESYLERLIKDWSAGKVAVVFSNNNMKLSFRQNLIQYLLQLDKSQQVTLANTKDTASPKKSCTSGNTPLIDTCYYGYTDMLQWLLHNDVSVNQCRDDGATGLHMACQEGLTDIVKLLLEKNPNVDLCNKDGWSSLNLASDKGHTDIVKLLLEKISNVDLCNNDGWSSLNSKLTKDKLI</sequence>
<keyword evidence="7" id="KW-1185">Reference proteome</keyword>
<dbReference type="SUPFAM" id="SSF52540">
    <property type="entry name" value="P-loop containing nucleoside triphosphate hydrolases"/>
    <property type="match status" value="1"/>
</dbReference>
<dbReference type="SMART" id="SM00248">
    <property type="entry name" value="ANK"/>
    <property type="match status" value="3"/>
</dbReference>
<accession>A0A8B6G5K6</accession>
<reference evidence="6" key="1">
    <citation type="submission" date="2018-11" db="EMBL/GenBank/DDBJ databases">
        <authorList>
            <person name="Alioto T."/>
            <person name="Alioto T."/>
        </authorList>
    </citation>
    <scope>NUCLEOTIDE SEQUENCE</scope>
</reference>
<dbReference type="PROSITE" id="PS50088">
    <property type="entry name" value="ANK_REPEAT"/>
    <property type="match status" value="2"/>
</dbReference>
<dbReference type="PANTHER" id="PTHR24171:SF9">
    <property type="entry name" value="ANKYRIN REPEAT DOMAIN-CONTAINING PROTEIN 39"/>
    <property type="match status" value="1"/>
</dbReference>
<evidence type="ECO:0000259" key="5">
    <source>
        <dbReference type="Pfam" id="PF20720"/>
    </source>
</evidence>
<evidence type="ECO:0000313" key="7">
    <source>
        <dbReference type="Proteomes" id="UP000596742"/>
    </source>
</evidence>
<dbReference type="Proteomes" id="UP000596742">
    <property type="component" value="Unassembled WGS sequence"/>
</dbReference>
<feature type="repeat" description="ANK" evidence="3">
    <location>
        <begin position="776"/>
        <end position="808"/>
    </location>
</feature>
<evidence type="ECO:0000256" key="2">
    <source>
        <dbReference type="ARBA" id="ARBA00023043"/>
    </source>
</evidence>
<evidence type="ECO:0000313" key="6">
    <source>
        <dbReference type="EMBL" id="VDI58943.1"/>
    </source>
</evidence>
<dbReference type="InterPro" id="IPR002110">
    <property type="entry name" value="Ankyrin_rpt"/>
</dbReference>
<feature type="coiled-coil region" evidence="4">
    <location>
        <begin position="277"/>
        <end position="311"/>
    </location>
</feature>
<dbReference type="SUPFAM" id="SSF48403">
    <property type="entry name" value="Ankyrin repeat"/>
    <property type="match status" value="1"/>
</dbReference>
<feature type="repeat" description="ANK" evidence="3">
    <location>
        <begin position="809"/>
        <end position="841"/>
    </location>
</feature>
<dbReference type="Pfam" id="PF20720">
    <property type="entry name" value="nSTAND3"/>
    <property type="match status" value="1"/>
</dbReference>
<dbReference type="Gene3D" id="1.25.40.20">
    <property type="entry name" value="Ankyrin repeat-containing domain"/>
    <property type="match status" value="1"/>
</dbReference>
<dbReference type="PANTHER" id="PTHR24171">
    <property type="entry name" value="ANKYRIN REPEAT DOMAIN-CONTAINING PROTEIN 39-RELATED"/>
    <property type="match status" value="1"/>
</dbReference>
<evidence type="ECO:0000256" key="3">
    <source>
        <dbReference type="PROSITE-ProRule" id="PRU00023"/>
    </source>
</evidence>
<dbReference type="Pfam" id="PF12796">
    <property type="entry name" value="Ank_2"/>
    <property type="match status" value="1"/>
</dbReference>
<comment type="caution">
    <text evidence="6">The sequence shown here is derived from an EMBL/GenBank/DDBJ whole genome shotgun (WGS) entry which is preliminary data.</text>
</comment>
<dbReference type="AlphaFoldDB" id="A0A8B6G5K6"/>
<dbReference type="EMBL" id="UYJE01007897">
    <property type="protein sequence ID" value="VDI58943.1"/>
    <property type="molecule type" value="Genomic_DNA"/>
</dbReference>
<keyword evidence="2 3" id="KW-0040">ANK repeat</keyword>
<keyword evidence="1" id="KW-0677">Repeat</keyword>
<proteinExistence type="predicted"/>
<organism evidence="6 7">
    <name type="scientific">Mytilus galloprovincialis</name>
    <name type="common">Mediterranean mussel</name>
    <dbReference type="NCBI Taxonomy" id="29158"/>
    <lineage>
        <taxon>Eukaryota</taxon>
        <taxon>Metazoa</taxon>
        <taxon>Spiralia</taxon>
        <taxon>Lophotrochozoa</taxon>
        <taxon>Mollusca</taxon>
        <taxon>Bivalvia</taxon>
        <taxon>Autobranchia</taxon>
        <taxon>Pteriomorphia</taxon>
        <taxon>Mytilida</taxon>
        <taxon>Mytiloidea</taxon>
        <taxon>Mytilidae</taxon>
        <taxon>Mytilinae</taxon>
        <taxon>Mytilus</taxon>
    </lineage>
</organism>
<keyword evidence="4" id="KW-0175">Coiled coil</keyword>
<evidence type="ECO:0000256" key="4">
    <source>
        <dbReference type="SAM" id="Coils"/>
    </source>
</evidence>
<name>A0A8B6G5K6_MYTGA</name>
<dbReference type="InterPro" id="IPR049050">
    <property type="entry name" value="nSTAND3"/>
</dbReference>
<feature type="domain" description="Novel STAND NTPase 3" evidence="5">
    <location>
        <begin position="340"/>
        <end position="492"/>
    </location>
</feature>
<evidence type="ECO:0000256" key="1">
    <source>
        <dbReference type="ARBA" id="ARBA00022737"/>
    </source>
</evidence>
<dbReference type="OrthoDB" id="59416at2759"/>
<dbReference type="InterPro" id="IPR027417">
    <property type="entry name" value="P-loop_NTPase"/>
</dbReference>
<gene>
    <name evidence="6" type="ORF">MGAL_10B008869</name>
</gene>
<dbReference type="PROSITE" id="PS50297">
    <property type="entry name" value="ANK_REP_REGION"/>
    <property type="match status" value="2"/>
</dbReference>